<evidence type="ECO:0000256" key="1">
    <source>
        <dbReference type="ARBA" id="ARBA00004328"/>
    </source>
</evidence>
<dbReference type="Gene3D" id="3.30.2400.10">
    <property type="entry name" value="Major capsid protein gp5"/>
    <property type="match status" value="1"/>
</dbReference>
<gene>
    <name evidence="3" type="ORF">J2S48_005200</name>
</gene>
<reference evidence="3 4" key="1">
    <citation type="submission" date="2023-07" db="EMBL/GenBank/DDBJ databases">
        <title>Sequencing the genomes of 1000 actinobacteria strains.</title>
        <authorList>
            <person name="Klenk H.-P."/>
        </authorList>
    </citation>
    <scope>NUCLEOTIDE SEQUENCE [LARGE SCALE GENOMIC DNA]</scope>
    <source>
        <strain evidence="3 4">DSM 45554</strain>
    </source>
</reference>
<accession>A0ABU2CWF4</accession>
<dbReference type="Pfam" id="PF05065">
    <property type="entry name" value="Phage_capsid"/>
    <property type="match status" value="1"/>
</dbReference>
<dbReference type="NCBIfam" id="TIGR01554">
    <property type="entry name" value="major_cap_HK97"/>
    <property type="match status" value="1"/>
</dbReference>
<organism evidence="3 4">
    <name type="scientific">Promicromonospora iranensis</name>
    <dbReference type="NCBI Taxonomy" id="1105144"/>
    <lineage>
        <taxon>Bacteria</taxon>
        <taxon>Bacillati</taxon>
        <taxon>Actinomycetota</taxon>
        <taxon>Actinomycetes</taxon>
        <taxon>Micrococcales</taxon>
        <taxon>Promicromonosporaceae</taxon>
        <taxon>Promicromonospora</taxon>
    </lineage>
</organism>
<comment type="subcellular location">
    <subcellularLocation>
        <location evidence="1">Virion</location>
    </subcellularLocation>
</comment>
<dbReference type="EMBL" id="JAVDYE010000001">
    <property type="protein sequence ID" value="MDR7385685.1"/>
    <property type="molecule type" value="Genomic_DNA"/>
</dbReference>
<protein>
    <submittedName>
        <fullName evidence="3">HK97 family phage major capsid protein</fullName>
    </submittedName>
</protein>
<evidence type="ECO:0000259" key="2">
    <source>
        <dbReference type="Pfam" id="PF05065"/>
    </source>
</evidence>
<proteinExistence type="predicted"/>
<comment type="caution">
    <text evidence="3">The sequence shown here is derived from an EMBL/GenBank/DDBJ whole genome shotgun (WGS) entry which is preliminary data.</text>
</comment>
<dbReference type="RefSeq" id="WP_274996631.1">
    <property type="nucleotide sequence ID" value="NZ_JAJQQP010000013.1"/>
</dbReference>
<dbReference type="InterPro" id="IPR054612">
    <property type="entry name" value="Phage_capsid-like_C"/>
</dbReference>
<dbReference type="InterPro" id="IPR024455">
    <property type="entry name" value="Phage_capsid"/>
</dbReference>
<dbReference type="SUPFAM" id="SSF56563">
    <property type="entry name" value="Major capsid protein gp5"/>
    <property type="match status" value="1"/>
</dbReference>
<name>A0ABU2CWF4_9MICO</name>
<feature type="domain" description="Phage capsid-like C-terminal" evidence="2">
    <location>
        <begin position="46"/>
        <end position="288"/>
    </location>
</feature>
<evidence type="ECO:0000313" key="3">
    <source>
        <dbReference type="EMBL" id="MDR7385685.1"/>
    </source>
</evidence>
<sequence length="291" mass="29963">MPLHTSNANPSFLPDAVSQLVVQPAQRMSVAAAAVGGPPAIIRGAIEPSGVFRVPVITADPTAAWTAEGAAISQSSPVLDQEEAPYRKLAALTVVSNEMARDSDPAAQEFVGQGLARDIARKMDLAFFGTNTAAPTLQPQGLEDVTGVTEIAGGLTNLDAFIQGALNVAGLGDPSVRLSWVANPADALELATLKDEASSNRPLLAPSANDADGLPVYTIAGAPLYISPAVTAGTVWGVPSGRVLIAVRQDATLERSDAAYFGSDSVGLRCITRVAFAYPHAAAIQKVTVTP</sequence>
<keyword evidence="4" id="KW-1185">Reference proteome</keyword>
<evidence type="ECO:0000313" key="4">
    <source>
        <dbReference type="Proteomes" id="UP001183585"/>
    </source>
</evidence>
<dbReference type="Proteomes" id="UP001183585">
    <property type="component" value="Unassembled WGS sequence"/>
</dbReference>
<dbReference type="Gene3D" id="3.30.2320.10">
    <property type="entry name" value="hypothetical protein PF0899 domain"/>
    <property type="match status" value="1"/>
</dbReference>